<keyword evidence="2" id="KW-0964">Secreted</keyword>
<evidence type="ECO:0000313" key="8">
    <source>
        <dbReference type="Proteomes" id="UP000694701"/>
    </source>
</evidence>
<feature type="domain" description="WxxW" evidence="6">
    <location>
        <begin position="1258"/>
        <end position="1339"/>
    </location>
</feature>
<feature type="compositionally biased region" description="Polar residues" evidence="5">
    <location>
        <begin position="711"/>
        <end position="760"/>
    </location>
</feature>
<dbReference type="Pfam" id="PF13330">
    <property type="entry name" value="Mucin2_WxxW"/>
    <property type="match status" value="10"/>
</dbReference>
<feature type="compositionally biased region" description="Low complexity" evidence="5">
    <location>
        <begin position="677"/>
        <end position="710"/>
    </location>
</feature>
<dbReference type="PANTHER" id="PTHR15031">
    <property type="entry name" value="CARTILAGE INTERMEDIATE LAYER PROTEIN CLIP"/>
    <property type="match status" value="1"/>
</dbReference>
<feature type="region of interest" description="Disordered" evidence="5">
    <location>
        <begin position="494"/>
        <end position="544"/>
    </location>
</feature>
<name>A0A8C2KWG9_CYPCA</name>
<feature type="compositionally biased region" description="Polar residues" evidence="5">
    <location>
        <begin position="872"/>
        <end position="892"/>
    </location>
</feature>
<dbReference type="GO" id="GO:0005576">
    <property type="term" value="C:extracellular region"/>
    <property type="evidence" value="ECO:0007669"/>
    <property type="project" value="UniProtKB-SubCell"/>
</dbReference>
<evidence type="ECO:0000256" key="1">
    <source>
        <dbReference type="ARBA" id="ARBA00004613"/>
    </source>
</evidence>
<feature type="compositionally biased region" description="Polar residues" evidence="5">
    <location>
        <begin position="212"/>
        <end position="222"/>
    </location>
</feature>
<feature type="compositionally biased region" description="Low complexity" evidence="5">
    <location>
        <begin position="1775"/>
        <end position="1807"/>
    </location>
</feature>
<dbReference type="Ensembl" id="ENSCCRT00020126097.1">
    <property type="protein sequence ID" value="ENSCCRP00020115623.1"/>
    <property type="gene ID" value="ENSCCRG00020052180.1"/>
</dbReference>
<dbReference type="SMART" id="SM00029">
    <property type="entry name" value="GASTRIN"/>
    <property type="match status" value="7"/>
</dbReference>
<feature type="region of interest" description="Disordered" evidence="5">
    <location>
        <begin position="872"/>
        <end position="905"/>
    </location>
</feature>
<feature type="region of interest" description="Disordered" evidence="5">
    <location>
        <begin position="173"/>
        <end position="196"/>
    </location>
</feature>
<feature type="domain" description="WxxW" evidence="6">
    <location>
        <begin position="67"/>
        <end position="154"/>
    </location>
</feature>
<keyword evidence="3" id="KW-0732">Signal</keyword>
<feature type="compositionally biased region" description="Polar residues" evidence="5">
    <location>
        <begin position="258"/>
        <end position="273"/>
    </location>
</feature>
<feature type="domain" description="WxxW" evidence="6">
    <location>
        <begin position="1819"/>
        <end position="1906"/>
    </location>
</feature>
<evidence type="ECO:0000256" key="3">
    <source>
        <dbReference type="ARBA" id="ARBA00022729"/>
    </source>
</evidence>
<accession>A0A8C2KWG9</accession>
<feature type="region of interest" description="Disordered" evidence="5">
    <location>
        <begin position="340"/>
        <end position="363"/>
    </location>
</feature>
<protein>
    <recommendedName>
        <fullName evidence="6">WxxW domain-containing protein</fullName>
    </recommendedName>
</protein>
<feature type="compositionally biased region" description="Low complexity" evidence="5">
    <location>
        <begin position="893"/>
        <end position="905"/>
    </location>
</feature>
<reference evidence="7" key="1">
    <citation type="submission" date="2025-08" db="UniProtKB">
        <authorList>
            <consortium name="Ensembl"/>
        </authorList>
    </citation>
    <scope>IDENTIFICATION</scope>
</reference>
<feature type="domain" description="WxxW" evidence="6">
    <location>
        <begin position="1677"/>
        <end position="1764"/>
    </location>
</feature>
<evidence type="ECO:0000313" key="7">
    <source>
        <dbReference type="Ensembl" id="ENSCCRP00020115623.1"/>
    </source>
</evidence>
<feature type="region of interest" description="Disordered" evidence="5">
    <location>
        <begin position="210"/>
        <end position="273"/>
    </location>
</feature>
<evidence type="ECO:0000256" key="5">
    <source>
        <dbReference type="SAM" id="MobiDB-lite"/>
    </source>
</evidence>
<dbReference type="InterPro" id="IPR039675">
    <property type="entry name" value="CILP1/CILP2"/>
</dbReference>
<feature type="domain" description="WxxW" evidence="6">
    <location>
        <begin position="2096"/>
        <end position="2183"/>
    </location>
</feature>
<feature type="compositionally biased region" description="Low complexity" evidence="5">
    <location>
        <begin position="223"/>
        <end position="253"/>
    </location>
</feature>
<feature type="compositionally biased region" description="Polar residues" evidence="5">
    <location>
        <begin position="494"/>
        <end position="538"/>
    </location>
</feature>
<evidence type="ECO:0000256" key="2">
    <source>
        <dbReference type="ARBA" id="ARBA00022525"/>
    </source>
</evidence>
<feature type="compositionally biased region" description="Low complexity" evidence="5">
    <location>
        <begin position="583"/>
        <end position="601"/>
    </location>
</feature>
<organism evidence="7 8">
    <name type="scientific">Cyprinus carpio</name>
    <name type="common">Common carp</name>
    <dbReference type="NCBI Taxonomy" id="7962"/>
    <lineage>
        <taxon>Eukaryota</taxon>
        <taxon>Metazoa</taxon>
        <taxon>Chordata</taxon>
        <taxon>Craniata</taxon>
        <taxon>Vertebrata</taxon>
        <taxon>Euteleostomi</taxon>
        <taxon>Actinopterygii</taxon>
        <taxon>Neopterygii</taxon>
        <taxon>Teleostei</taxon>
        <taxon>Ostariophysi</taxon>
        <taxon>Cypriniformes</taxon>
        <taxon>Cyprinidae</taxon>
        <taxon>Cyprininae</taxon>
        <taxon>Cyprinus</taxon>
    </lineage>
</organism>
<feature type="domain" description="WxxW" evidence="6">
    <location>
        <begin position="1417"/>
        <end position="1504"/>
    </location>
</feature>
<feature type="region of interest" description="Disordered" evidence="5">
    <location>
        <begin position="677"/>
        <end position="767"/>
    </location>
</feature>
<dbReference type="PANTHER" id="PTHR15031:SF6">
    <property type="entry name" value="CARTILAGE INTERMEDIATE LAYER PROTEIN 1-LIKE ISOFORM X1"/>
    <property type="match status" value="1"/>
</dbReference>
<feature type="domain" description="WxxW" evidence="6">
    <location>
        <begin position="1958"/>
        <end position="2045"/>
    </location>
</feature>
<evidence type="ECO:0000256" key="4">
    <source>
        <dbReference type="ARBA" id="ARBA00023180"/>
    </source>
</evidence>
<feature type="domain" description="WxxW" evidence="6">
    <location>
        <begin position="2234"/>
        <end position="2321"/>
    </location>
</feature>
<dbReference type="InterPro" id="IPR025155">
    <property type="entry name" value="WxxW_domain"/>
</dbReference>
<evidence type="ECO:0000259" key="6">
    <source>
        <dbReference type="Pfam" id="PF13330"/>
    </source>
</evidence>
<feature type="compositionally biased region" description="Low complexity" evidence="5">
    <location>
        <begin position="953"/>
        <end position="977"/>
    </location>
</feature>
<feature type="region of interest" description="Disordered" evidence="5">
    <location>
        <begin position="953"/>
        <end position="979"/>
    </location>
</feature>
<sequence length="2642" mass="282137">MPSPTFSTGITSPLTKTSTVQNSSIITNIYTTPPTKTSSTTPSMTSLTSTTLRKSTLNPTPGCNCHWSDWNDFGGPTTGRKGGEIVSIERIIDTYHNICSVPKEVQCRAKHYPGVPLSQLGQVVKCNMKDGLVCLNKHQGLAQHCYDYEIRVFCCDENCGNITTQSSITSVTTMSSGSVHTPPSTTSMVKSPPTGKSISTTLTTISKATPSLSFSNGMTTPQTKTTTVHNSSNTTSMKTQSLLTTSTRMSTTSVHIPPTTTSKINSSSTMTSLSTGPLTTISTGTALPNISIRLPTPSTLISTSLISSSSILRTTATTSSTFSVTPSVSSTIRFTRQVTTPTVQNSTPGKSISTTPTKMSIGTRSPLFTTGMNTLSTKIPTVQNSSNTTSWTTQYLPTTATRMSSTSVHIPLTSTSRVHSFSNITSISTSTSATISTGTALPNISTSMPTASTMTSTSLISSSSILRTTATTLAKFSVTPSISSTIRFTRQVTTPAVQNSTPGKSISTTPTKMSTDTRSPLFSTGMNMQSTKTPTVQNSSNTTSMTTESLTTTATRMSSTSVHIPLTSTSRVHSFSTITSISSGTSTTISTGTSSPSFSPGMITPHRKSTSVQNSFNTTSMTTQSLTTTATRMSSTSVRIPLTTTLQHSSSSIASLTTGPSAKFSTGMALPTISTNMSTASTTSSTSIASSTRKSLSTSTTTASTKMNATPSVSSTSAFSQEITKRTVQSSSTGKSIPTTPTLLFSTGMNAPLTKTPTIHNSSSNTNLTTQSLTTAATRMSSTSSTILPTSTIKVQNSSIITNIYTNSSNITSTGTPSPAYSITVPSAPTTHSTGFSSSTRISKSTTATTSKKFSATPSIYSTRRFTQKVTSPSVQSFPTGKNISTTPTKIFTGTPSSSISPGITTTPPTTASILISSTSKNILGTTAKTSTLFSSITSVSSISRFTQVTTPTVQTSPTDKSISTTSTTISTGTPSPLFSTGMNISTTESTTFQNSSNTTCITTQSLTTAATRMSSISSTLLPSLTTIVQNSYTVTSIYTNPSKMTSTTTPSLTYLTRIPTALTTHTTVHSSSTSVSKSTIAAKTSTKVSVTPSVSSTSRFTQQITTPTVQTSPTGKSISITPTFSTGTPSLSFSPDITTPLTSTSRKLIYSTSKSILSSNITKWTATPSTSINTFTQQVTKATVQSSPTTKRVSTTLPAISTALPSTTFLAGISYNVTSMSPSPITSTSSTTPSITSPTFTTLKTTTYTHTPLCICRWSDWSGPTKGVKDGELIPISTFSTICSAIKEVECRAKLYPDVPLSQLGQVVECNVKHGLVCSNKYQDHAQQCFDYEIRVFCCDRNCGNFSTKPIPAASRMSSTSLAIRSTTMSTVQSSSSGTSMYTTPVTSLFLSTASTTSPLSKSATHTPNPTCICHWSEWLDLGGPTTGPEGGERISIKRILDKYPAVCSAPKKVECRAKNYPRLSLSQLNQVVKCNAKDGLVCLNKYQDITHQCFDYEIRVSCCDGNCGSSTAPTQRIPLLTPTLGCICQRSDWMDFGSPTIGLKGGEIISIKRITGTYPTICSAPKELECRAKLYPELSLSQLGQVVICNSKDGLMCLNKNQDITHQCFDYEIRVLCCHGQCSSSTQAATTSAMLSLSRTTTPSTASSGATTIQQIPPFKTSKPVTSTPECICHWSELLDFGGPTVGPEGGEKVTIKKITDTYPSLCSAPKKVECHAKHYPQHSLLQLGQVVICNAKDGLLCLNKNQDITQQCFDYNIRVLCCYGKCDNSTQTPTTPSRLSGLTTTTLSSIPSATSTPSKTSKPSPLTPNPLCICQWSKWLNFGRPTTGPEGGKHIPVKFITDTYPTTCSIPQGIECRAKLYPRLPVSQLGQIVKCNLKDGLVCLNKKQNITQQCFDYEMRLLCCHRDCVSATLPAALTLALYNSSTSASTTTIPPKRDMTTSISKTSPSKCICQWSDWMDFGSPTTGPEGGKHIPAKFITDTYPTTCSIPQGIECRAKLYPRLPVSRLGQVVKCNLKDGLVCLNKKQNITQQCFDYEMRLLCCHRDCVSATLTAALTLALFNSSTSASTSTTTPTRAMTTTISKTSSKCICKWSDWMDFGSPTTGPEGGKHIPAKFITDTYPTTCSIPQGIECRAKLYPRLPVAQPGQVVKCNLKDGLVCLNKKQNITQQCFDYEMRLLCCHRDCVSATLPAALTLALYNSSTSVSTSTITPTRAMTTTISKTSSKCICQWSDWMDFGSPTNGPEGGKHIPVKFITDTYPTTCSIPQGIECRAKLYPRLPVSQLGQVVKCNLKDGLVCLNKKQSITQQCFDYEIRLLCCHRDCVSATLPAALTLALLNSSTSVSTTTLPPTRAKTTTISKKSSECICLWSDWMDFGSPTTGPEGGEIIPINSITNTYFQISSAPTEVECHAKLYPGLPLSQLGQVVTCNSVDGLVCLNKNQGVTKQCFDYEIKILQCHGLCVKSSRITQSNQHFSNSTIITTRIITGSAGGHITANHDCVCEINGNTFKPESEIYNKTDGDGWCYTAKCVKIKDKMCDVITLSVPCLTTVLPTASMPLTGNCDKHMPPLKNGESINVGNCSIDTCINGTMERKAVHCDPVQYPVCKNNFPPLKVADKSGCCFKYECLEILGSQEHGAAF</sequence>
<feature type="region of interest" description="Disordered" evidence="5">
    <location>
        <begin position="1772"/>
        <end position="1809"/>
    </location>
</feature>
<proteinExistence type="predicted"/>
<comment type="subcellular location">
    <subcellularLocation>
        <location evidence="1">Secreted</location>
    </subcellularLocation>
</comment>
<feature type="region of interest" description="Disordered" evidence="5">
    <location>
        <begin position="583"/>
        <end position="615"/>
    </location>
</feature>
<feature type="domain" description="WxxW" evidence="6">
    <location>
        <begin position="2372"/>
        <end position="2458"/>
    </location>
</feature>
<dbReference type="Proteomes" id="UP000694701">
    <property type="component" value="Unplaced"/>
</dbReference>
<keyword evidence="4" id="KW-0325">Glycoprotein</keyword>
<feature type="domain" description="WxxW" evidence="6">
    <location>
        <begin position="1533"/>
        <end position="1619"/>
    </location>
</feature>